<gene>
    <name evidence="1" type="ORF">ALAG00032_LOCUS15642</name>
</gene>
<protein>
    <submittedName>
        <fullName evidence="1">Uncharacterized protein</fullName>
    </submittedName>
</protein>
<sequence>MLLLGAARRRLRCVEVGLLVDKRPYSTIKLPEPFLYHDGNSNRVSDEMPLIRTRPLALVLGWSNASVKSLSKYAQLYYKEGGCDSILLPSKPKMIYNPNHGRDVMQELNKVTVQTDCDLFISGFSVGAFLYSNMLMHLREENSLGESIEPRIRGLIFDSPVDWYGVPSGLSRSVVGSDGTLAQRSIEALIHAYLAIFKSVSQRYEQVSSFLHDHDFNIPSLWLFSDTDLVTKPDDIRKVIKKWQARGHAVTEVEFKGSPHVLHLKHFPDSYSSAISQFFQHQQQQRLSTTKDFVINTTSSSFTQNDNFISTSPSQLPHLP</sequence>
<reference evidence="1" key="1">
    <citation type="submission" date="2021-01" db="EMBL/GenBank/DDBJ databases">
        <authorList>
            <person name="Corre E."/>
            <person name="Pelletier E."/>
            <person name="Niang G."/>
            <person name="Scheremetjew M."/>
            <person name="Finn R."/>
            <person name="Kale V."/>
            <person name="Holt S."/>
            <person name="Cochrane G."/>
            <person name="Meng A."/>
            <person name="Brown T."/>
            <person name="Cohen L."/>
        </authorList>
    </citation>
    <scope>NUCLEOTIDE SEQUENCE</scope>
    <source>
        <strain evidence="1">CCMP1510</strain>
    </source>
</reference>
<proteinExistence type="predicted"/>
<dbReference type="PANTHER" id="PTHR20908:SF1">
    <property type="entry name" value="LD15586P"/>
    <property type="match status" value="1"/>
</dbReference>
<dbReference type="SUPFAM" id="SSF53474">
    <property type="entry name" value="alpha/beta-Hydrolases"/>
    <property type="match status" value="1"/>
</dbReference>
<dbReference type="InterPro" id="IPR008547">
    <property type="entry name" value="DUF829_TMEM53"/>
</dbReference>
<dbReference type="PANTHER" id="PTHR20908">
    <property type="entry name" value="LD15586P"/>
    <property type="match status" value="1"/>
</dbReference>
<organism evidence="1">
    <name type="scientific">Aureoumbra lagunensis</name>
    <dbReference type="NCBI Taxonomy" id="44058"/>
    <lineage>
        <taxon>Eukaryota</taxon>
        <taxon>Sar</taxon>
        <taxon>Stramenopiles</taxon>
        <taxon>Ochrophyta</taxon>
        <taxon>Pelagophyceae</taxon>
        <taxon>Pelagomonadales</taxon>
        <taxon>Aureoumbra</taxon>
    </lineage>
</organism>
<evidence type="ECO:0000313" key="1">
    <source>
        <dbReference type="EMBL" id="CAE0374838.1"/>
    </source>
</evidence>
<dbReference type="AlphaFoldDB" id="A0A7S3NRJ7"/>
<dbReference type="EMBL" id="HBIJ01023648">
    <property type="protein sequence ID" value="CAE0374838.1"/>
    <property type="molecule type" value="Transcribed_RNA"/>
</dbReference>
<dbReference type="Gene3D" id="3.40.50.1820">
    <property type="entry name" value="alpha/beta hydrolase"/>
    <property type="match status" value="1"/>
</dbReference>
<name>A0A7S3NRJ7_9STRA</name>
<dbReference type="Pfam" id="PF05705">
    <property type="entry name" value="DUF829"/>
    <property type="match status" value="1"/>
</dbReference>
<accession>A0A7S3NRJ7</accession>
<dbReference type="InterPro" id="IPR029058">
    <property type="entry name" value="AB_hydrolase_fold"/>
</dbReference>
<dbReference type="GO" id="GO:0017171">
    <property type="term" value="F:serine hydrolase activity"/>
    <property type="evidence" value="ECO:0007669"/>
    <property type="project" value="TreeGrafter"/>
</dbReference>